<proteinExistence type="predicted"/>
<keyword evidence="3" id="KW-1185">Reference proteome</keyword>
<feature type="region of interest" description="Disordered" evidence="1">
    <location>
        <begin position="110"/>
        <end position="187"/>
    </location>
</feature>
<gene>
    <name evidence="2" type="ORF">GIB67_040120</name>
</gene>
<feature type="compositionally biased region" description="Polar residues" evidence="1">
    <location>
        <begin position="178"/>
        <end position="187"/>
    </location>
</feature>
<evidence type="ECO:0000313" key="2">
    <source>
        <dbReference type="EMBL" id="KAF6158606.1"/>
    </source>
</evidence>
<comment type="caution">
    <text evidence="2">The sequence shown here is derived from an EMBL/GenBank/DDBJ whole genome shotgun (WGS) entry which is preliminary data.</text>
</comment>
<feature type="compositionally biased region" description="Basic and acidic residues" evidence="1">
    <location>
        <begin position="159"/>
        <end position="177"/>
    </location>
</feature>
<protein>
    <submittedName>
        <fullName evidence="2">Uncharacterized protein</fullName>
    </submittedName>
</protein>
<feature type="non-terminal residue" evidence="2">
    <location>
        <position position="1"/>
    </location>
</feature>
<evidence type="ECO:0000256" key="1">
    <source>
        <dbReference type="SAM" id="MobiDB-lite"/>
    </source>
</evidence>
<evidence type="ECO:0000313" key="3">
    <source>
        <dbReference type="Proteomes" id="UP000541444"/>
    </source>
</evidence>
<dbReference type="EMBL" id="JACGCM010001219">
    <property type="protein sequence ID" value="KAF6158606.1"/>
    <property type="molecule type" value="Genomic_DNA"/>
</dbReference>
<organism evidence="2 3">
    <name type="scientific">Kingdonia uniflora</name>
    <dbReference type="NCBI Taxonomy" id="39325"/>
    <lineage>
        <taxon>Eukaryota</taxon>
        <taxon>Viridiplantae</taxon>
        <taxon>Streptophyta</taxon>
        <taxon>Embryophyta</taxon>
        <taxon>Tracheophyta</taxon>
        <taxon>Spermatophyta</taxon>
        <taxon>Magnoliopsida</taxon>
        <taxon>Ranunculales</taxon>
        <taxon>Circaeasteraceae</taxon>
        <taxon>Kingdonia</taxon>
    </lineage>
</organism>
<reference evidence="2 3" key="1">
    <citation type="journal article" date="2020" name="IScience">
        <title>Genome Sequencing of the Endangered Kingdonia uniflora (Circaeasteraceae, Ranunculales) Reveals Potential Mechanisms of Evolutionary Specialization.</title>
        <authorList>
            <person name="Sun Y."/>
            <person name="Deng T."/>
            <person name="Zhang A."/>
            <person name="Moore M.J."/>
            <person name="Landis J.B."/>
            <person name="Lin N."/>
            <person name="Zhang H."/>
            <person name="Zhang X."/>
            <person name="Huang J."/>
            <person name="Zhang X."/>
            <person name="Sun H."/>
            <person name="Wang H."/>
        </authorList>
    </citation>
    <scope>NUCLEOTIDE SEQUENCE [LARGE SCALE GENOMIC DNA]</scope>
    <source>
        <strain evidence="2">TB1705</strain>
        <tissue evidence="2">Leaf</tissue>
    </source>
</reference>
<feature type="compositionally biased region" description="Acidic residues" evidence="1">
    <location>
        <begin position="110"/>
        <end position="140"/>
    </location>
</feature>
<sequence length="187" mass="21149">IRQLWHKQHRSSRSPKWIKKREKKPPTFRFSLTMPSLELCTSSLISNNLSFSRVYPFSSHKSLSPALIKNLISRNLFSPISLRNTSNLSHLPFVSHLSGGKASAIELMEEEEGGEYESGEDEGVESDGESFDVEEFEEEARDTVREFSLSLSRQLSIGDEPKDRKEKGGKLLGRESPTKTSVSVYLD</sequence>
<name>A0A7J7MUP3_9MAGN</name>
<dbReference type="AlphaFoldDB" id="A0A7J7MUP3"/>
<accession>A0A7J7MUP3</accession>
<dbReference type="Proteomes" id="UP000541444">
    <property type="component" value="Unassembled WGS sequence"/>
</dbReference>